<feature type="binding site" evidence="3">
    <location>
        <position position="230"/>
    </location>
    <ligand>
        <name>NAD(+)</name>
        <dbReference type="ChEBI" id="CHEBI:57540"/>
    </ligand>
</feature>
<dbReference type="GO" id="GO:0008270">
    <property type="term" value="F:zinc ion binding"/>
    <property type="evidence" value="ECO:0007669"/>
    <property type="project" value="UniProtKB-UniRule"/>
</dbReference>
<dbReference type="InterPro" id="IPR050134">
    <property type="entry name" value="NAD-dep_sirtuin_deacylases"/>
</dbReference>
<comment type="catalytic activity">
    <reaction evidence="3">
        <text>N(6)-acetyl-L-lysyl-[protein] + NAD(+) + H2O = 2''-O-acetyl-ADP-D-ribose + nicotinamide + L-lysyl-[protein]</text>
        <dbReference type="Rhea" id="RHEA:43636"/>
        <dbReference type="Rhea" id="RHEA-COMP:9752"/>
        <dbReference type="Rhea" id="RHEA-COMP:10731"/>
        <dbReference type="ChEBI" id="CHEBI:15377"/>
        <dbReference type="ChEBI" id="CHEBI:17154"/>
        <dbReference type="ChEBI" id="CHEBI:29969"/>
        <dbReference type="ChEBI" id="CHEBI:57540"/>
        <dbReference type="ChEBI" id="CHEBI:61930"/>
        <dbReference type="ChEBI" id="CHEBI:83767"/>
        <dbReference type="EC" id="2.3.1.286"/>
    </reaction>
</comment>
<comment type="cofactor">
    <cofactor evidence="3">
        <name>Zn(2+)</name>
        <dbReference type="ChEBI" id="CHEBI:29105"/>
    </cofactor>
    <text evidence="3">Binds 1 zinc ion per subunit.</text>
</comment>
<dbReference type="Proteomes" id="UP000051242">
    <property type="component" value="Unassembled WGS sequence"/>
</dbReference>
<accession>A0A0R2TBU5</accession>
<dbReference type="HAMAP" id="MF_01121">
    <property type="entry name" value="Sirtuin_ClassIII"/>
    <property type="match status" value="1"/>
</dbReference>
<feature type="binding site" evidence="3">
    <location>
        <begin position="19"/>
        <end position="38"/>
    </location>
    <ligand>
        <name>NAD(+)</name>
        <dbReference type="ChEBI" id="CHEBI:57540"/>
    </ligand>
</feature>
<gene>
    <name evidence="3" type="primary">cobB</name>
    <name evidence="6" type="ORF">ABR85_06065</name>
</gene>
<keyword evidence="1" id="KW-0808">Transferase</keyword>
<feature type="binding site" evidence="3">
    <location>
        <position position="66"/>
    </location>
    <ligand>
        <name>substrate</name>
    </ligand>
</feature>
<dbReference type="Gene3D" id="3.30.1600.10">
    <property type="entry name" value="SIR2/SIRT2 'Small Domain"/>
    <property type="match status" value="1"/>
</dbReference>
<comment type="caution">
    <text evidence="3 4">Lacks conserved residue(s) required for the propagation of feature annotation.</text>
</comment>
<dbReference type="InterPro" id="IPR029035">
    <property type="entry name" value="DHS-like_NAD/FAD-binding_dom"/>
</dbReference>
<dbReference type="Pfam" id="PF02146">
    <property type="entry name" value="SIR2"/>
    <property type="match status" value="1"/>
</dbReference>
<keyword evidence="3" id="KW-0479">Metal-binding</keyword>
<evidence type="ECO:0000313" key="7">
    <source>
        <dbReference type="Proteomes" id="UP000051242"/>
    </source>
</evidence>
<feature type="active site" description="Proton acceptor" evidence="3">
    <location>
        <position position="121"/>
    </location>
</feature>
<proteinExistence type="inferred from homology"/>
<keyword evidence="3" id="KW-0862">Zinc</keyword>
<feature type="binding site" evidence="3">
    <location>
        <begin position="214"/>
        <end position="216"/>
    </location>
    <ligand>
        <name>NAD(+)</name>
        <dbReference type="ChEBI" id="CHEBI:57540"/>
    </ligand>
</feature>
<evidence type="ECO:0000259" key="5">
    <source>
        <dbReference type="PROSITE" id="PS50305"/>
    </source>
</evidence>
<evidence type="ECO:0000313" key="6">
    <source>
        <dbReference type="EMBL" id="KRO82643.1"/>
    </source>
</evidence>
<dbReference type="AlphaFoldDB" id="A0A0R2TBU5"/>
<protein>
    <recommendedName>
        <fullName evidence="3">NAD-dependent protein deacylase</fullName>
        <ecNumber evidence="3">2.3.1.286</ecNumber>
    </recommendedName>
    <alternativeName>
        <fullName evidence="3">Regulatory protein SIR2 homolog</fullName>
    </alternativeName>
</protein>
<feature type="binding site" evidence="3">
    <location>
        <begin position="188"/>
        <end position="190"/>
    </location>
    <ligand>
        <name>NAD(+)</name>
        <dbReference type="ChEBI" id="CHEBI:57540"/>
    </ligand>
</feature>
<comment type="caution">
    <text evidence="6">The sequence shown here is derived from an EMBL/GenBank/DDBJ whole genome shotgun (WGS) entry which is preliminary data.</text>
</comment>
<name>A0A0R2TBU5_9GAMM</name>
<evidence type="ECO:0000256" key="3">
    <source>
        <dbReference type="HAMAP-Rule" id="MF_01121"/>
    </source>
</evidence>
<dbReference type="PROSITE" id="PS50305">
    <property type="entry name" value="SIRTUIN"/>
    <property type="match status" value="1"/>
</dbReference>
<reference evidence="6 7" key="1">
    <citation type="submission" date="2015-10" db="EMBL/GenBank/DDBJ databases">
        <title>Metagenome-Assembled Genomes uncover a global brackish microbiome.</title>
        <authorList>
            <person name="Hugerth L.W."/>
            <person name="Larsson J."/>
            <person name="Alneberg J."/>
            <person name="Lindh M.V."/>
            <person name="Legrand C."/>
            <person name="Pinhassi J."/>
            <person name="Andersson A.F."/>
        </authorList>
    </citation>
    <scope>NUCLEOTIDE SEQUENCE [LARGE SCALE GENOMIC DNA]</scope>
    <source>
        <strain evidence="6">BACL22 MAG-120619-bin3</strain>
    </source>
</reference>
<dbReference type="InterPro" id="IPR003000">
    <property type="entry name" value="Sirtuin"/>
</dbReference>
<dbReference type="CDD" id="cd01412">
    <property type="entry name" value="SIRT5_Af1_CobB"/>
    <property type="match status" value="1"/>
</dbReference>
<evidence type="ECO:0000256" key="1">
    <source>
        <dbReference type="ARBA" id="ARBA00022679"/>
    </source>
</evidence>
<comment type="domain">
    <text evidence="3">2 residues (Tyr-63 and Arg-66) present in a large hydrophobic pocket are probably involved in substrate specificity. They are important for desuccinylation activity, but dispensable for deacetylation activity.</text>
</comment>
<organism evidence="6 7">
    <name type="scientific">OM182 bacterium BACL3 MAG-120619-bin3</name>
    <dbReference type="NCBI Taxonomy" id="1655593"/>
    <lineage>
        <taxon>Bacteria</taxon>
        <taxon>Pseudomonadati</taxon>
        <taxon>Pseudomonadota</taxon>
        <taxon>Gammaproteobacteria</taxon>
        <taxon>OMG group</taxon>
        <taxon>OM182 clade</taxon>
    </lineage>
</organism>
<dbReference type="PANTHER" id="PTHR11085:SF4">
    <property type="entry name" value="NAD-DEPENDENT PROTEIN DEACYLASE"/>
    <property type="match status" value="1"/>
</dbReference>
<feature type="binding site" evidence="3">
    <location>
        <position position="148"/>
    </location>
    <ligand>
        <name>Zn(2+)</name>
        <dbReference type="ChEBI" id="CHEBI:29105"/>
    </ligand>
</feature>
<dbReference type="GO" id="GO:0017136">
    <property type="term" value="F:histone deacetylase activity, NAD-dependent"/>
    <property type="evidence" value="ECO:0007669"/>
    <property type="project" value="TreeGrafter"/>
</dbReference>
<sequence>MQNSNALSSGLRSVVVLTGAGISAESGIQTFRASDGLWEEHRIEDVASPEGFARNPALVYDFYNQRRRQVQAAVITPNAAHSALARFEHDLVQAGGEFLLVTQNVDNLHERAGSQALSHMHGELLKSRCVNSGLVFDWRQDLGFDSVCRCCQQRGNLRPHIVWFGEMPLGMSQIEAALARCDLFVSIGTSGNVYPAAGFGQLAQQAGATTVELNLDRTGSVFDEHHYGPATKSVPAFFSNLA</sequence>
<evidence type="ECO:0000256" key="2">
    <source>
        <dbReference type="ARBA" id="ARBA00023027"/>
    </source>
</evidence>
<dbReference type="EC" id="2.3.1.286" evidence="3"/>
<dbReference type="GO" id="GO:0005737">
    <property type="term" value="C:cytoplasm"/>
    <property type="evidence" value="ECO:0007669"/>
    <property type="project" value="UniProtKB-SubCell"/>
</dbReference>
<dbReference type="GO" id="GO:0036054">
    <property type="term" value="F:protein-malonyllysine demalonylase activity"/>
    <property type="evidence" value="ECO:0007669"/>
    <property type="project" value="InterPro"/>
</dbReference>
<comment type="catalytic activity">
    <reaction evidence="3">
        <text>N(6)-succinyl-L-lysyl-[protein] + NAD(+) + H2O = 2''-O-succinyl-ADP-D-ribose + nicotinamide + L-lysyl-[protein]</text>
        <dbReference type="Rhea" id="RHEA:47668"/>
        <dbReference type="Rhea" id="RHEA-COMP:9752"/>
        <dbReference type="Rhea" id="RHEA-COMP:11877"/>
        <dbReference type="ChEBI" id="CHEBI:15377"/>
        <dbReference type="ChEBI" id="CHEBI:17154"/>
        <dbReference type="ChEBI" id="CHEBI:29969"/>
        <dbReference type="ChEBI" id="CHEBI:57540"/>
        <dbReference type="ChEBI" id="CHEBI:87830"/>
        <dbReference type="ChEBI" id="CHEBI:87832"/>
    </reaction>
</comment>
<evidence type="ECO:0000256" key="4">
    <source>
        <dbReference type="PROSITE-ProRule" id="PRU00236"/>
    </source>
</evidence>
<dbReference type="InterPro" id="IPR026591">
    <property type="entry name" value="Sirtuin_cat_small_dom_sf"/>
</dbReference>
<keyword evidence="3" id="KW-0963">Cytoplasm</keyword>
<dbReference type="InterPro" id="IPR027546">
    <property type="entry name" value="Sirtuin_class_III"/>
</dbReference>
<keyword evidence="2 3" id="KW-0520">NAD</keyword>
<comment type="function">
    <text evidence="3">NAD-dependent lysine deacetylase and desuccinylase that specifically removes acetyl and succinyl groups on target proteins. Modulates the activities of several proteins which are inactive in their acylated form.</text>
</comment>
<dbReference type="GO" id="GO:0036055">
    <property type="term" value="F:protein-succinyllysine desuccinylase activity"/>
    <property type="evidence" value="ECO:0007669"/>
    <property type="project" value="UniProtKB-UniRule"/>
</dbReference>
<dbReference type="NCBIfam" id="NF001755">
    <property type="entry name" value="PRK00481.1-5"/>
    <property type="match status" value="1"/>
</dbReference>
<feature type="binding site" evidence="3">
    <location>
        <position position="63"/>
    </location>
    <ligand>
        <name>substrate</name>
    </ligand>
</feature>
<dbReference type="PANTHER" id="PTHR11085">
    <property type="entry name" value="NAD-DEPENDENT PROTEIN DEACYLASE SIRTUIN-5, MITOCHONDRIAL-RELATED"/>
    <property type="match status" value="1"/>
</dbReference>
<comment type="subcellular location">
    <subcellularLocation>
        <location evidence="3">Cytoplasm</location>
    </subcellularLocation>
</comment>
<dbReference type="InterPro" id="IPR026590">
    <property type="entry name" value="Ssirtuin_cat_dom"/>
</dbReference>
<dbReference type="GO" id="GO:0070403">
    <property type="term" value="F:NAD+ binding"/>
    <property type="evidence" value="ECO:0007669"/>
    <property type="project" value="UniProtKB-UniRule"/>
</dbReference>
<dbReference type="SUPFAM" id="SSF52467">
    <property type="entry name" value="DHS-like NAD/FAD-binding domain"/>
    <property type="match status" value="1"/>
</dbReference>
<feature type="binding site" evidence="3">
    <location>
        <begin position="103"/>
        <end position="106"/>
    </location>
    <ligand>
        <name>NAD(+)</name>
        <dbReference type="ChEBI" id="CHEBI:57540"/>
    </ligand>
</feature>
<dbReference type="Gene3D" id="3.40.50.1220">
    <property type="entry name" value="TPP-binding domain"/>
    <property type="match status" value="1"/>
</dbReference>
<feature type="domain" description="Deacetylase sirtuin-type" evidence="5">
    <location>
        <begin position="1"/>
        <end position="242"/>
    </location>
</feature>
<dbReference type="EMBL" id="LICD01000033">
    <property type="protein sequence ID" value="KRO82643.1"/>
    <property type="molecule type" value="Genomic_DNA"/>
</dbReference>
<feature type="binding site" evidence="3">
    <location>
        <position position="129"/>
    </location>
    <ligand>
        <name>Zn(2+)</name>
        <dbReference type="ChEBI" id="CHEBI:29105"/>
    </ligand>
</feature>
<comment type="similarity">
    <text evidence="3">Belongs to the sirtuin family. Class III subfamily.</text>
</comment>